<protein>
    <submittedName>
        <fullName evidence="2">Uncharacterized protein</fullName>
    </submittedName>
</protein>
<dbReference type="EMBL" id="JAINUG010000082">
    <property type="protein sequence ID" value="KAJ8399556.1"/>
    <property type="molecule type" value="Genomic_DNA"/>
</dbReference>
<comment type="caution">
    <text evidence="2">The sequence shown here is derived from an EMBL/GenBank/DDBJ whole genome shotgun (WGS) entry which is preliminary data.</text>
</comment>
<keyword evidence="3" id="KW-1185">Reference proteome</keyword>
<gene>
    <name evidence="2" type="ORF">AAFF_G00409670</name>
</gene>
<organism evidence="2 3">
    <name type="scientific">Aldrovandia affinis</name>
    <dbReference type="NCBI Taxonomy" id="143900"/>
    <lineage>
        <taxon>Eukaryota</taxon>
        <taxon>Metazoa</taxon>
        <taxon>Chordata</taxon>
        <taxon>Craniata</taxon>
        <taxon>Vertebrata</taxon>
        <taxon>Euteleostomi</taxon>
        <taxon>Actinopterygii</taxon>
        <taxon>Neopterygii</taxon>
        <taxon>Teleostei</taxon>
        <taxon>Notacanthiformes</taxon>
        <taxon>Halosauridae</taxon>
        <taxon>Aldrovandia</taxon>
    </lineage>
</organism>
<accession>A0AAD7SBH3</accession>
<evidence type="ECO:0000313" key="2">
    <source>
        <dbReference type="EMBL" id="KAJ8399556.1"/>
    </source>
</evidence>
<feature type="region of interest" description="Disordered" evidence="1">
    <location>
        <begin position="1"/>
        <end position="101"/>
    </location>
</feature>
<sequence length="101" mass="11017">MNFNSPLSCAQEGAACSDRRRPRTATCSASPASRRREFCQRGSPPPEVSGTLVRGQRRLPPPLQIEMQQATRMKQETGAEGGQPHPQYPLGGLSRPEGTTR</sequence>
<dbReference type="Proteomes" id="UP001221898">
    <property type="component" value="Unassembled WGS sequence"/>
</dbReference>
<evidence type="ECO:0000256" key="1">
    <source>
        <dbReference type="SAM" id="MobiDB-lite"/>
    </source>
</evidence>
<dbReference type="AlphaFoldDB" id="A0AAD7SBH3"/>
<name>A0AAD7SBH3_9TELE</name>
<evidence type="ECO:0000313" key="3">
    <source>
        <dbReference type="Proteomes" id="UP001221898"/>
    </source>
</evidence>
<proteinExistence type="predicted"/>
<reference evidence="2" key="1">
    <citation type="journal article" date="2023" name="Science">
        <title>Genome structures resolve the early diversification of teleost fishes.</title>
        <authorList>
            <person name="Parey E."/>
            <person name="Louis A."/>
            <person name="Montfort J."/>
            <person name="Bouchez O."/>
            <person name="Roques C."/>
            <person name="Iampietro C."/>
            <person name="Lluch J."/>
            <person name="Castinel A."/>
            <person name="Donnadieu C."/>
            <person name="Desvignes T."/>
            <person name="Floi Bucao C."/>
            <person name="Jouanno E."/>
            <person name="Wen M."/>
            <person name="Mejri S."/>
            <person name="Dirks R."/>
            <person name="Jansen H."/>
            <person name="Henkel C."/>
            <person name="Chen W.J."/>
            <person name="Zahm M."/>
            <person name="Cabau C."/>
            <person name="Klopp C."/>
            <person name="Thompson A.W."/>
            <person name="Robinson-Rechavi M."/>
            <person name="Braasch I."/>
            <person name="Lecointre G."/>
            <person name="Bobe J."/>
            <person name="Postlethwait J.H."/>
            <person name="Berthelot C."/>
            <person name="Roest Crollius H."/>
            <person name="Guiguen Y."/>
        </authorList>
    </citation>
    <scope>NUCLEOTIDE SEQUENCE</scope>
    <source>
        <strain evidence="2">NC1722</strain>
    </source>
</reference>